<protein>
    <submittedName>
        <fullName evidence="2">Uncharacterized protein</fullName>
    </submittedName>
</protein>
<sequence>MGTVNPLDRPATPDGRLPLLYDRDTKSASARTCRPGGAR</sequence>
<evidence type="ECO:0000313" key="2">
    <source>
        <dbReference type="EMBL" id="CAA9551859.1"/>
    </source>
</evidence>
<evidence type="ECO:0000256" key="1">
    <source>
        <dbReference type="SAM" id="MobiDB-lite"/>
    </source>
</evidence>
<name>A0A6J4UIS7_9BACT</name>
<proteinExistence type="predicted"/>
<accession>A0A6J4UIS7</accession>
<organism evidence="2">
    <name type="scientific">uncultured Thermomicrobiales bacterium</name>
    <dbReference type="NCBI Taxonomy" id="1645740"/>
    <lineage>
        <taxon>Bacteria</taxon>
        <taxon>Pseudomonadati</taxon>
        <taxon>Thermomicrobiota</taxon>
        <taxon>Thermomicrobia</taxon>
        <taxon>Thermomicrobiales</taxon>
        <taxon>environmental samples</taxon>
    </lineage>
</organism>
<feature type="region of interest" description="Disordered" evidence="1">
    <location>
        <begin position="1"/>
        <end position="39"/>
    </location>
</feature>
<reference evidence="2" key="1">
    <citation type="submission" date="2020-02" db="EMBL/GenBank/DDBJ databases">
        <authorList>
            <person name="Meier V. D."/>
        </authorList>
    </citation>
    <scope>NUCLEOTIDE SEQUENCE</scope>
    <source>
        <strain evidence="2">AVDCRST_MAG49</strain>
    </source>
</reference>
<gene>
    <name evidence="2" type="ORF">AVDCRST_MAG49-1859</name>
</gene>
<dbReference type="AlphaFoldDB" id="A0A6J4UIS7"/>
<dbReference type="EMBL" id="CADCWG010000124">
    <property type="protein sequence ID" value="CAA9551859.1"/>
    <property type="molecule type" value="Genomic_DNA"/>
</dbReference>